<dbReference type="SMART" id="SM00060">
    <property type="entry name" value="FN3"/>
    <property type="match status" value="3"/>
</dbReference>
<organism evidence="7 8">
    <name type="scientific">Trichuris muris</name>
    <name type="common">Mouse whipworm</name>
    <dbReference type="NCBI Taxonomy" id="70415"/>
    <lineage>
        <taxon>Eukaryota</taxon>
        <taxon>Metazoa</taxon>
        <taxon>Ecdysozoa</taxon>
        <taxon>Nematoda</taxon>
        <taxon>Enoplea</taxon>
        <taxon>Dorylaimia</taxon>
        <taxon>Trichinellida</taxon>
        <taxon>Trichuridae</taxon>
        <taxon>Trichuris</taxon>
    </lineage>
</organism>
<dbReference type="STRING" id="70415.A0A5S6QKM0"/>
<dbReference type="AlphaFoldDB" id="A0A5S6QKM0"/>
<dbReference type="InterPro" id="IPR040325">
    <property type="entry name" value="RIMBP1/2/3"/>
</dbReference>
<name>A0A5S6QKM0_TRIMR</name>
<reference evidence="8" key="1">
    <citation type="submission" date="2019-12" db="UniProtKB">
        <authorList>
            <consortium name="WormBaseParasite"/>
        </authorList>
    </citation>
    <scope>IDENTIFICATION</scope>
</reference>
<evidence type="ECO:0000256" key="1">
    <source>
        <dbReference type="ARBA" id="ARBA00010749"/>
    </source>
</evidence>
<dbReference type="InterPro" id="IPR057884">
    <property type="entry name" value="FN3_RIM-BP1/2/3"/>
</dbReference>
<dbReference type="FunFam" id="2.30.30.40:FF:000023">
    <property type="entry name" value="RIMS-binding protein 2 isoform F"/>
    <property type="match status" value="1"/>
</dbReference>
<feature type="domain" description="SH3" evidence="6">
    <location>
        <begin position="1000"/>
        <end position="1068"/>
    </location>
</feature>
<dbReference type="SUPFAM" id="SSF49265">
    <property type="entry name" value="Fibronectin type III"/>
    <property type="match status" value="1"/>
</dbReference>
<evidence type="ECO:0000256" key="4">
    <source>
        <dbReference type="PROSITE-ProRule" id="PRU00192"/>
    </source>
</evidence>
<accession>A0A5S6QKM0</accession>
<feature type="region of interest" description="Disordered" evidence="5">
    <location>
        <begin position="858"/>
        <end position="879"/>
    </location>
</feature>
<keyword evidence="7" id="KW-1185">Reference proteome</keyword>
<evidence type="ECO:0000313" key="7">
    <source>
        <dbReference type="Proteomes" id="UP000046395"/>
    </source>
</evidence>
<sequence>MLNANIGQRSLKTLERGVQTSTYLPVVCSHCSSLLNAPLAEANKRPQSDDRLFRSPAKAYESFKSEYVNDLATLPSSMCPYPCVDVSNVTVTEVRSNDLVRVPCPLHITVEKQLRKSVLVSWLHPSSMLIPVLQYHVCVNGSVRAIVPACYNTKALVEDVDCTKPCRLSVRSVTDSGHSPDAACTVTIGKDSSVAPEEVKAFSITPVSAQVSWYPGSSNFEHVILLNGLKVGNCPAGTYHIILKGLIPSTLYRCSVRVKDPRAVLEDRPVEGHYDFKTLSKIGLPDAPNNVQCEIGPQDGTLLVTWQPVMNQPKPPSRAAVSGYLVYADGRKVGEVNTPTGDHALLKWSDLCNDPPLFITVKTKTREGILSTDSNAVRVPNLDRQPTFACSPSSRILGVIDDCAVPNSSGATAAPSTALCSDTPSAANGSLLNETKFVTFPNMPLSTASTWHPPHEQHGLQPAGVIYSYTTASTPTTVPSYYIFHPQLAQIGPGRAQAKPSLLEMETSYLLRQQQKSRASLKKRSASLDEEKSLELQYRAQPLIPQINVIGTHSSEEDVRFGSLRSGGRYAQAPVYQPAYSARTSRLNRHLRSASSRAVSEPDLRNDRQFVGDMLGSRSGETRCLVGLFDYNPKHMSPNRNAARDELPFRKGQMIKVLEEKDFDGFYLGESRGRIGLVPSNLVMEIDNCPRYLPSVPDQEPASLPSTKASWNYAHRPPYTNMYSSPAVAKAPSYEQYKDVYQAGIDMDLWAPNSDPSLSRHFDYDTSSGTPEEKQTRANFRTRRMRLKQKSYSVDQSPVESSYAEQRAPTRAVGGDPTTGGTAYQNYHHRWPARSGQNDYYVSAEYPEFRGVRQKAEPEARSAGPGYYGQHYATNPRRHRREHEYAKETYGEPAVAEGGRVTNERHPIKGTASRQPLYQKHGERRYMNKLSSFPAVYTDSTHSEANSMENMSYARHGDRSSLYNAEQNYPTPADSDLDARKTVSSLEQTEQVIRHALSTGQIRTAVAEFDYDPKVLSPNVDAEQEELNFLAGEVITIYGDMDEDGFYVGELDGRYGLVPSNFIVINSEEVQPAGLSNDEVQDLAPAQRKEGVTFAPKSLIRQKEAAPEESSEAATGGKQAPSGKMQQSNSLPEEQSRQNPKVNQSSAAGPRHAKPDSPRKGAELAAKKGVQQQQVAKKMAVNSSPRKHHLASVEHSKSTDKRSHPKRDTAAPQGIGKMWKKIVE</sequence>
<dbReference type="InterPro" id="IPR036116">
    <property type="entry name" value="FN3_sf"/>
</dbReference>
<dbReference type="GO" id="GO:0045202">
    <property type="term" value="C:synapse"/>
    <property type="evidence" value="ECO:0007669"/>
    <property type="project" value="GOC"/>
</dbReference>
<evidence type="ECO:0000259" key="6">
    <source>
        <dbReference type="PROSITE" id="PS50002"/>
    </source>
</evidence>
<feature type="compositionally biased region" description="Polar residues" evidence="5">
    <location>
        <begin position="790"/>
        <end position="804"/>
    </location>
</feature>
<dbReference type="Pfam" id="PF25523">
    <property type="entry name" value="Ig_RIMBP2"/>
    <property type="match status" value="1"/>
</dbReference>
<dbReference type="InterPro" id="IPR001452">
    <property type="entry name" value="SH3_domain"/>
</dbReference>
<feature type="region of interest" description="Disordered" evidence="5">
    <location>
        <begin position="1089"/>
        <end position="1224"/>
    </location>
</feature>
<dbReference type="Pfam" id="PF07653">
    <property type="entry name" value="SH3_2"/>
    <property type="match status" value="2"/>
</dbReference>
<feature type="region of interest" description="Disordered" evidence="5">
    <location>
        <begin position="788"/>
        <end position="818"/>
    </location>
</feature>
<keyword evidence="2 4" id="KW-0728">SH3 domain</keyword>
<proteinExistence type="inferred from homology"/>
<keyword evidence="3" id="KW-0677">Repeat</keyword>
<feature type="compositionally biased region" description="Basic and acidic residues" evidence="5">
    <location>
        <begin position="1153"/>
        <end position="1166"/>
    </location>
</feature>
<dbReference type="InterPro" id="IPR036028">
    <property type="entry name" value="SH3-like_dom_sf"/>
</dbReference>
<dbReference type="WBParaSite" id="TMUE_2000007730.1">
    <property type="protein sequence ID" value="TMUE_2000007730.1"/>
    <property type="gene ID" value="WBGene00302645"/>
</dbReference>
<feature type="domain" description="SH3" evidence="6">
    <location>
        <begin position="620"/>
        <end position="688"/>
    </location>
</feature>
<dbReference type="PANTHER" id="PTHR14234">
    <property type="entry name" value="RIM BINDING PROTEIN-RELATED"/>
    <property type="match status" value="1"/>
</dbReference>
<dbReference type="Gene3D" id="2.60.40.10">
    <property type="entry name" value="Immunoglobulins"/>
    <property type="match status" value="2"/>
</dbReference>
<evidence type="ECO:0000256" key="5">
    <source>
        <dbReference type="SAM" id="MobiDB-lite"/>
    </source>
</evidence>
<dbReference type="SMART" id="SM00326">
    <property type="entry name" value="SH3"/>
    <property type="match status" value="2"/>
</dbReference>
<evidence type="ECO:0000256" key="3">
    <source>
        <dbReference type="ARBA" id="ARBA00022737"/>
    </source>
</evidence>
<evidence type="ECO:0000256" key="2">
    <source>
        <dbReference type="ARBA" id="ARBA00022443"/>
    </source>
</evidence>
<dbReference type="SUPFAM" id="SSF50044">
    <property type="entry name" value="SH3-domain"/>
    <property type="match status" value="2"/>
</dbReference>
<comment type="similarity">
    <text evidence="1">Belongs to the RIMBP family.</text>
</comment>
<feature type="compositionally biased region" description="Basic and acidic residues" evidence="5">
    <location>
        <begin position="1191"/>
        <end position="1209"/>
    </location>
</feature>
<dbReference type="InterPro" id="IPR013783">
    <property type="entry name" value="Ig-like_fold"/>
</dbReference>
<dbReference type="FunFam" id="2.30.30.40:FF:000016">
    <property type="entry name" value="RIMS-binding protein 2 isoform X2"/>
    <property type="match status" value="1"/>
</dbReference>
<protein>
    <submittedName>
        <fullName evidence="8">SH3 domain-containing protein</fullName>
    </submittedName>
</protein>
<dbReference type="PANTHER" id="PTHR14234:SF19">
    <property type="entry name" value="RIM-BINDING PROTEIN, ISOFORM F"/>
    <property type="match status" value="1"/>
</dbReference>
<dbReference type="GO" id="GO:0007274">
    <property type="term" value="P:neuromuscular synaptic transmission"/>
    <property type="evidence" value="ECO:0007669"/>
    <property type="project" value="TreeGrafter"/>
</dbReference>
<dbReference type="InterPro" id="IPR003961">
    <property type="entry name" value="FN3_dom"/>
</dbReference>
<dbReference type="PROSITE" id="PS50002">
    <property type="entry name" value="SH3"/>
    <property type="match status" value="2"/>
</dbReference>
<dbReference type="Proteomes" id="UP000046395">
    <property type="component" value="Unassembled WGS sequence"/>
</dbReference>
<feature type="compositionally biased region" description="Polar residues" evidence="5">
    <location>
        <begin position="1124"/>
        <end position="1147"/>
    </location>
</feature>
<evidence type="ECO:0000313" key="8">
    <source>
        <dbReference type="WBParaSite" id="TMUE_2000007730.1"/>
    </source>
</evidence>
<dbReference type="Gene3D" id="2.30.30.40">
    <property type="entry name" value="SH3 Domains"/>
    <property type="match status" value="2"/>
</dbReference>
<feature type="compositionally biased region" description="Low complexity" evidence="5">
    <location>
        <begin position="1167"/>
        <end position="1181"/>
    </location>
</feature>